<dbReference type="Proteomes" id="UP001377168">
    <property type="component" value="Unassembled WGS sequence"/>
</dbReference>
<accession>A0ACC6Q3X0</accession>
<protein>
    <submittedName>
        <fullName evidence="1">Uncharacterized protein</fullName>
    </submittedName>
</protein>
<comment type="caution">
    <text evidence="1">The sequence shown here is derived from an EMBL/GenBank/DDBJ whole genome shotgun (WGS) entry which is preliminary data.</text>
</comment>
<keyword evidence="2" id="KW-1185">Reference proteome</keyword>
<dbReference type="EMBL" id="JBBKAJ010000022">
    <property type="protein sequence ID" value="MEJ8638260.1"/>
    <property type="molecule type" value="Genomic_DNA"/>
</dbReference>
<evidence type="ECO:0000313" key="2">
    <source>
        <dbReference type="Proteomes" id="UP001377168"/>
    </source>
</evidence>
<evidence type="ECO:0000313" key="1">
    <source>
        <dbReference type="EMBL" id="MEJ8638260.1"/>
    </source>
</evidence>
<sequence length="95" mass="10139">METFGAGVHAEGRRAGARRGTTIAGMKKILEGAGLIMLVLGGCGVIRELTGWFRFMAFTRFLTENVSFLGDAALLTNIVIAVVGFAVMMMADNLK</sequence>
<name>A0ACC6Q3X0_9ACTN</name>
<proteinExistence type="predicted"/>
<organism evidence="1 2">
    <name type="scientific">Streptomyces achmelvichensis</name>
    <dbReference type="NCBI Taxonomy" id="3134111"/>
    <lineage>
        <taxon>Bacteria</taxon>
        <taxon>Bacillati</taxon>
        <taxon>Actinomycetota</taxon>
        <taxon>Actinomycetes</taxon>
        <taxon>Kitasatosporales</taxon>
        <taxon>Streptomycetaceae</taxon>
        <taxon>Streptomyces</taxon>
    </lineage>
</organism>
<reference evidence="1" key="1">
    <citation type="submission" date="2024-03" db="EMBL/GenBank/DDBJ databases">
        <title>Novel Streptomyces species of biotechnological and ecological value are a feature of Machair soil.</title>
        <authorList>
            <person name="Prole J.R."/>
            <person name="Goodfellow M."/>
            <person name="Allenby N."/>
            <person name="Ward A.C."/>
        </authorList>
    </citation>
    <scope>NUCLEOTIDE SEQUENCE</scope>
    <source>
        <strain evidence="1">MS2.AVA.5</strain>
    </source>
</reference>
<gene>
    <name evidence="1" type="ORF">WKI67_33380</name>
</gene>